<sequence>MKIGILTLPLVDNYGGILQNYALQQTIKSLGHEPITIRSLNKHFLYRYWPLITTKIIIAKLLGRNSHFPELPFVAKRKHKETQRFVHDMIESTHERYVYMPKDIVGKHKLDAIVVGSDQVWRPMYNELIINMFLSFCTDDKIHRVAYAASFGVDCWEYSKSQTKKCRELIKLFDGISVREASGIALCKKHLGCNAIEVLDPTLLLTCDKYSSICEGVVPATSKYLAAYVLDMNDEKRKVIEAIASKERLPIKWFHTDKSCVLSVEEWIASFRDAAFVVTDSFHGTVFSIIFNHDFYSIVNENRGASRFYSLLLKFGLMERVIASRDVSKIKSGEIDWNSVNKIWAQQRKESIEFLNRNLIGNKH</sequence>
<evidence type="ECO:0000313" key="3">
    <source>
        <dbReference type="Proteomes" id="UP000028134"/>
    </source>
</evidence>
<evidence type="ECO:0000313" key="2">
    <source>
        <dbReference type="EMBL" id="KDS27815.1"/>
    </source>
</evidence>
<protein>
    <submittedName>
        <fullName evidence="2">Polysaccharide pyruvyl transferase family protein</fullName>
    </submittedName>
</protein>
<dbReference type="AlphaFoldDB" id="A0A078QXL2"/>
<proteinExistence type="predicted"/>
<dbReference type="PATRIC" id="fig|1339350.3.peg.3336"/>
<keyword evidence="2" id="KW-0808">Transferase</keyword>
<organism evidence="2 3">
    <name type="scientific">Phocaeicola vulgatus str. 3775 SL</name>
    <name type="common">B</name>
    <name type="synonym">iv</name>
    <dbReference type="NCBI Taxonomy" id="1339350"/>
    <lineage>
        <taxon>Bacteria</taxon>
        <taxon>Pseudomonadati</taxon>
        <taxon>Bacteroidota</taxon>
        <taxon>Bacteroidia</taxon>
        <taxon>Bacteroidales</taxon>
        <taxon>Bacteroidaceae</taxon>
        <taxon>Phocaeicola</taxon>
    </lineage>
</organism>
<dbReference type="InterPro" id="IPR007345">
    <property type="entry name" value="Polysacch_pyruvyl_Trfase"/>
</dbReference>
<reference evidence="2 3" key="1">
    <citation type="submission" date="2014-04" db="EMBL/GenBank/DDBJ databases">
        <authorList>
            <person name="Sears C."/>
            <person name="Carroll K."/>
            <person name="Sack B.R."/>
            <person name="Qadri F."/>
            <person name="Myers L.L."/>
            <person name="Chung G.-T."/>
            <person name="Escheverria P."/>
            <person name="Fraser C.M."/>
            <person name="Sadzewicz L."/>
            <person name="Shefchek K.A."/>
            <person name="Tallon L."/>
            <person name="Das S.P."/>
            <person name="Daugherty S."/>
            <person name="Mongodin E.F."/>
        </authorList>
    </citation>
    <scope>NUCLEOTIDE SEQUENCE [LARGE SCALE GENOMIC DNA]</scope>
    <source>
        <strain evidence="3">3775 SL(B) 10 (iv)</strain>
    </source>
</reference>
<gene>
    <name evidence="2" type="ORF">M097_3498</name>
</gene>
<dbReference type="EMBL" id="JNHI01000028">
    <property type="protein sequence ID" value="KDS27815.1"/>
    <property type="molecule type" value="Genomic_DNA"/>
</dbReference>
<dbReference type="GO" id="GO:0016740">
    <property type="term" value="F:transferase activity"/>
    <property type="evidence" value="ECO:0007669"/>
    <property type="project" value="UniProtKB-KW"/>
</dbReference>
<name>A0A078QXL2_PHOVU</name>
<evidence type="ECO:0000259" key="1">
    <source>
        <dbReference type="Pfam" id="PF04230"/>
    </source>
</evidence>
<accession>A0A078QXL2</accession>
<feature type="domain" description="Polysaccharide pyruvyl transferase" evidence="1">
    <location>
        <begin position="13"/>
        <end position="301"/>
    </location>
</feature>
<dbReference type="RefSeq" id="WP_032946142.1">
    <property type="nucleotide sequence ID" value="NZ_JNHI01000028.1"/>
</dbReference>
<dbReference type="Pfam" id="PF04230">
    <property type="entry name" value="PS_pyruv_trans"/>
    <property type="match status" value="1"/>
</dbReference>
<comment type="caution">
    <text evidence="2">The sequence shown here is derived from an EMBL/GenBank/DDBJ whole genome shotgun (WGS) entry which is preliminary data.</text>
</comment>
<dbReference type="Proteomes" id="UP000028134">
    <property type="component" value="Unassembled WGS sequence"/>
</dbReference>